<gene>
    <name evidence="3" type="ORF">HMPREF0077_0327</name>
</gene>
<dbReference type="eggNOG" id="ENOG5032890">
    <property type="taxonomic scope" value="Bacteria"/>
</dbReference>
<name>C2CFR7_9FIRM</name>
<dbReference type="EMBL" id="ACGC01000013">
    <property type="protein sequence ID" value="EEI83598.1"/>
    <property type="molecule type" value="Genomic_DNA"/>
</dbReference>
<keyword evidence="2" id="KW-0472">Membrane</keyword>
<reference evidence="3 4" key="1">
    <citation type="submission" date="2009-01" db="EMBL/GenBank/DDBJ databases">
        <authorList>
            <person name="Qin X."/>
            <person name="Bachman B."/>
            <person name="Battles P."/>
            <person name="Bell A."/>
            <person name="Bess C."/>
            <person name="Bickham C."/>
            <person name="Chaboub L."/>
            <person name="Chen D."/>
            <person name="Coyle M."/>
            <person name="Deiros D.R."/>
            <person name="Dinh H."/>
            <person name="Forbes L."/>
            <person name="Fowler G."/>
            <person name="Francisco L."/>
            <person name="Fu Q."/>
            <person name="Gubbala S."/>
            <person name="Hale W."/>
            <person name="Han Y."/>
            <person name="Hemphill L."/>
            <person name="Highlander S.K."/>
            <person name="Hirani K."/>
            <person name="Hogues M."/>
            <person name="Jackson L."/>
            <person name="Jakkamsetti A."/>
            <person name="Javaid M."/>
            <person name="Jiang H."/>
            <person name="Korchina V."/>
            <person name="Kovar C."/>
            <person name="Lara F."/>
            <person name="Lee S."/>
            <person name="Mata R."/>
            <person name="Mathew T."/>
            <person name="Moen C."/>
            <person name="Morales K."/>
            <person name="Munidasa M."/>
            <person name="Nazareth L."/>
            <person name="Ngo R."/>
            <person name="Nguyen L."/>
            <person name="Okwuonu G."/>
            <person name="Ongeri F."/>
            <person name="Patil S."/>
            <person name="Petrosino J."/>
            <person name="Pham C."/>
            <person name="Pham P."/>
            <person name="Pu L.-L."/>
            <person name="Puazo M."/>
            <person name="Raj R."/>
            <person name="Reid J."/>
            <person name="Rouhana J."/>
            <person name="Saada N."/>
            <person name="Shang Y."/>
            <person name="Simmons D."/>
            <person name="Thornton R."/>
            <person name="Warren J."/>
            <person name="Weissenberger G."/>
            <person name="Zhang J."/>
            <person name="Zhang L."/>
            <person name="Zhou C."/>
            <person name="Zhu D."/>
            <person name="Muzny D."/>
            <person name="Worley K."/>
            <person name="Gibbs R."/>
        </authorList>
    </citation>
    <scope>NUCLEOTIDE SEQUENCE [LARGE SCALE GENOMIC DNA]</scope>
    <source>
        <strain evidence="3 4">ATCC 35098</strain>
    </source>
</reference>
<feature type="region of interest" description="Disordered" evidence="1">
    <location>
        <begin position="116"/>
        <end position="135"/>
    </location>
</feature>
<dbReference type="AlphaFoldDB" id="C2CFR7"/>
<keyword evidence="2" id="KW-1133">Transmembrane helix</keyword>
<evidence type="ECO:0000256" key="1">
    <source>
        <dbReference type="SAM" id="MobiDB-lite"/>
    </source>
</evidence>
<evidence type="ECO:0000313" key="3">
    <source>
        <dbReference type="EMBL" id="EEI83598.1"/>
    </source>
</evidence>
<keyword evidence="2" id="KW-0812">Transmembrane</keyword>
<dbReference type="Proteomes" id="UP000003744">
    <property type="component" value="Unassembled WGS sequence"/>
</dbReference>
<dbReference type="HOGENOM" id="CLU_1891816_0_0_9"/>
<dbReference type="RefSeq" id="WP_004836023.1">
    <property type="nucleotide sequence ID" value="NZ_GG666295.1"/>
</dbReference>
<sequence length="135" mass="14716">MTGLINLVSQYSSSLAILPIVSFIMGAISVIIYLINKKRIVKFIPSIITGIISIILAIISISTFTSKSGLNIAWIAIFLGAASLVGIITCYMIELVEDIRAKTEFLNNSVARANARNSERSAKKRKANKVNDKEV</sequence>
<proteinExistence type="predicted"/>
<evidence type="ECO:0000256" key="2">
    <source>
        <dbReference type="SAM" id="Phobius"/>
    </source>
</evidence>
<feature type="transmembrane region" description="Helical" evidence="2">
    <location>
        <begin position="47"/>
        <end position="66"/>
    </location>
</feature>
<feature type="transmembrane region" description="Helical" evidence="2">
    <location>
        <begin position="15"/>
        <end position="35"/>
    </location>
</feature>
<protein>
    <submittedName>
        <fullName evidence="3">Uncharacterized protein</fullName>
    </submittedName>
</protein>
<accession>C2CFR7</accession>
<evidence type="ECO:0000313" key="4">
    <source>
        <dbReference type="Proteomes" id="UP000003744"/>
    </source>
</evidence>
<feature type="transmembrane region" description="Helical" evidence="2">
    <location>
        <begin position="72"/>
        <end position="93"/>
    </location>
</feature>
<comment type="caution">
    <text evidence="3">The sequence shown here is derived from an EMBL/GenBank/DDBJ whole genome shotgun (WGS) entry which is preliminary data.</text>
</comment>
<organism evidence="3 4">
    <name type="scientific">Anaerococcus tetradius ATCC 35098</name>
    <dbReference type="NCBI Taxonomy" id="525255"/>
    <lineage>
        <taxon>Bacteria</taxon>
        <taxon>Bacillati</taxon>
        <taxon>Bacillota</taxon>
        <taxon>Tissierellia</taxon>
        <taxon>Tissierellales</taxon>
        <taxon>Peptoniphilaceae</taxon>
        <taxon>Anaerococcus</taxon>
    </lineage>
</organism>